<dbReference type="EMBL" id="SWAD01000048">
    <property type="protein sequence ID" value="TMQ76517.1"/>
    <property type="molecule type" value="Genomic_DNA"/>
</dbReference>
<organism evidence="1 2">
    <name type="scientific">Candidatus Accumulibacter phosphatis</name>
    <dbReference type="NCBI Taxonomy" id="327160"/>
    <lineage>
        <taxon>Bacteria</taxon>
        <taxon>Pseudomonadati</taxon>
        <taxon>Pseudomonadota</taxon>
        <taxon>Betaproteobacteria</taxon>
        <taxon>Candidatus Accumulibacter</taxon>
    </lineage>
</organism>
<name>A0A5S4EM97_9PROT</name>
<evidence type="ECO:0000313" key="1">
    <source>
        <dbReference type="EMBL" id="TMQ76517.1"/>
    </source>
</evidence>
<reference evidence="1 2" key="1">
    <citation type="submission" date="2019-04" db="EMBL/GenBank/DDBJ databases">
        <title>A novel phosphate-accumulating bacterium identified in bioreactor for phosphate removal from wastewater.</title>
        <authorList>
            <person name="Kotlyarov R.Y."/>
            <person name="Beletsky A.V."/>
            <person name="Kallistova A.Y."/>
            <person name="Dorofeev A.G."/>
            <person name="Nikolaev Y.Y."/>
            <person name="Pimenov N.V."/>
            <person name="Ravin N.V."/>
            <person name="Mardanov A.V."/>
        </authorList>
    </citation>
    <scope>NUCLEOTIDE SEQUENCE [LARGE SCALE GENOMIC DNA]</scope>
    <source>
        <strain evidence="1 2">Bin19</strain>
    </source>
</reference>
<dbReference type="AlphaFoldDB" id="A0A5S4EM97"/>
<proteinExistence type="predicted"/>
<accession>A0A5S4EM97</accession>
<keyword evidence="2" id="KW-1185">Reference proteome</keyword>
<sequence>MKSRLARRAHPDGCSLSSRWRNIAGVACGGERASGTRDALAISRTESSQ</sequence>
<comment type="caution">
    <text evidence="1">The sequence shown here is derived from an EMBL/GenBank/DDBJ whole genome shotgun (WGS) entry which is preliminary data.</text>
</comment>
<protein>
    <submittedName>
        <fullName evidence="1">Uncharacterized protein</fullName>
    </submittedName>
</protein>
<evidence type="ECO:0000313" key="2">
    <source>
        <dbReference type="Proteomes" id="UP000306324"/>
    </source>
</evidence>
<dbReference type="Proteomes" id="UP000306324">
    <property type="component" value="Unassembled WGS sequence"/>
</dbReference>
<gene>
    <name evidence="1" type="ORF">ACCUM_4211</name>
</gene>